<dbReference type="GO" id="GO:0005524">
    <property type="term" value="F:ATP binding"/>
    <property type="evidence" value="ECO:0007669"/>
    <property type="project" value="UniProtKB-UniRule"/>
</dbReference>
<reference evidence="8 9" key="1">
    <citation type="submission" date="2019-02" db="EMBL/GenBank/DDBJ databases">
        <title>Deep-cultivation of Planctomycetes and their phenomic and genomic characterization uncovers novel biology.</title>
        <authorList>
            <person name="Wiegand S."/>
            <person name="Jogler M."/>
            <person name="Boedeker C."/>
            <person name="Pinto D."/>
            <person name="Vollmers J."/>
            <person name="Rivas-Marin E."/>
            <person name="Kohn T."/>
            <person name="Peeters S.H."/>
            <person name="Heuer A."/>
            <person name="Rast P."/>
            <person name="Oberbeckmann S."/>
            <person name="Bunk B."/>
            <person name="Jeske O."/>
            <person name="Meyerdierks A."/>
            <person name="Storesund J.E."/>
            <person name="Kallscheuer N."/>
            <person name="Luecker S."/>
            <person name="Lage O.M."/>
            <person name="Pohl T."/>
            <person name="Merkel B.J."/>
            <person name="Hornburger P."/>
            <person name="Mueller R.-W."/>
            <person name="Bruemmer F."/>
            <person name="Labrenz M."/>
            <person name="Spormann A.M."/>
            <person name="Op den Camp H."/>
            <person name="Overmann J."/>
            <person name="Amann R."/>
            <person name="Jetten M.S.M."/>
            <person name="Mascher T."/>
            <person name="Medema M.H."/>
            <person name="Devos D.P."/>
            <person name="Kaster A.-K."/>
            <person name="Ovreas L."/>
            <person name="Rohde M."/>
            <person name="Galperin M.Y."/>
            <person name="Jogler C."/>
        </authorList>
    </citation>
    <scope>NUCLEOTIDE SEQUENCE [LARGE SCALE GENOMIC DNA]</scope>
    <source>
        <strain evidence="8 9">K22_7</strain>
    </source>
</reference>
<dbReference type="Gene3D" id="1.10.510.10">
    <property type="entry name" value="Transferase(Phosphotransferase) domain 1"/>
    <property type="match status" value="1"/>
</dbReference>
<dbReference type="OrthoDB" id="6111975at2"/>
<dbReference type="AlphaFoldDB" id="A0A517N6H5"/>
<dbReference type="EC" id="2.7.11.1" evidence="8"/>
<dbReference type="SMART" id="SM00220">
    <property type="entry name" value="S_TKc"/>
    <property type="match status" value="1"/>
</dbReference>
<dbReference type="PROSITE" id="PS50011">
    <property type="entry name" value="PROTEIN_KINASE_DOM"/>
    <property type="match status" value="1"/>
</dbReference>
<dbReference type="PANTHER" id="PTHR43289:SF6">
    <property type="entry name" value="SERINE_THREONINE-PROTEIN KINASE NEKL-3"/>
    <property type="match status" value="1"/>
</dbReference>
<feature type="binding site" evidence="5">
    <location>
        <position position="117"/>
    </location>
    <ligand>
        <name>ATP</name>
        <dbReference type="ChEBI" id="CHEBI:30616"/>
    </ligand>
</feature>
<dbReference type="GO" id="GO:0004674">
    <property type="term" value="F:protein serine/threonine kinase activity"/>
    <property type="evidence" value="ECO:0007669"/>
    <property type="project" value="UniProtKB-EC"/>
</dbReference>
<dbReference type="EMBL" id="CP036525">
    <property type="protein sequence ID" value="QDT02721.1"/>
    <property type="molecule type" value="Genomic_DNA"/>
</dbReference>
<evidence type="ECO:0000256" key="1">
    <source>
        <dbReference type="ARBA" id="ARBA00022679"/>
    </source>
</evidence>
<proteinExistence type="predicted"/>
<gene>
    <name evidence="8" type="primary">prkC_5</name>
    <name evidence="8" type="ORF">K227x_10990</name>
</gene>
<accession>A0A517N6H5</accession>
<dbReference type="RefSeq" id="WP_145168516.1">
    <property type="nucleotide sequence ID" value="NZ_CP036525.1"/>
</dbReference>
<evidence type="ECO:0000313" key="9">
    <source>
        <dbReference type="Proteomes" id="UP000318538"/>
    </source>
</evidence>
<feature type="compositionally biased region" description="Low complexity" evidence="6">
    <location>
        <begin position="20"/>
        <end position="38"/>
    </location>
</feature>
<dbReference type="InterPro" id="IPR008271">
    <property type="entry name" value="Ser/Thr_kinase_AS"/>
</dbReference>
<feature type="compositionally biased region" description="Polar residues" evidence="6">
    <location>
        <begin position="928"/>
        <end position="943"/>
    </location>
</feature>
<feature type="domain" description="Protein kinase" evidence="7">
    <location>
        <begin position="88"/>
        <end position="351"/>
    </location>
</feature>
<evidence type="ECO:0000259" key="7">
    <source>
        <dbReference type="PROSITE" id="PS50011"/>
    </source>
</evidence>
<feature type="compositionally biased region" description="Gly residues" evidence="6">
    <location>
        <begin position="426"/>
        <end position="437"/>
    </location>
</feature>
<dbReference type="SUPFAM" id="SSF56112">
    <property type="entry name" value="Protein kinase-like (PK-like)"/>
    <property type="match status" value="1"/>
</dbReference>
<feature type="region of interest" description="Disordered" evidence="6">
    <location>
        <begin position="550"/>
        <end position="577"/>
    </location>
</feature>
<feature type="region of interest" description="Disordered" evidence="6">
    <location>
        <begin position="928"/>
        <end position="947"/>
    </location>
</feature>
<feature type="region of interest" description="Disordered" evidence="6">
    <location>
        <begin position="965"/>
        <end position="992"/>
    </location>
</feature>
<keyword evidence="9" id="KW-1185">Reference proteome</keyword>
<dbReference type="KEGG" id="rlc:K227x_10990"/>
<sequence length="1035" mass="110666">MPADDSIRTDASTVHRSNRSAATADSEPAASSESNASDLGPNPAIEAIAEANTVIRGTPREASGIGEPIDRTPTSVAKVLLGQRLNHFLLEAMIGGGGMGAVFKAHDEQLDRTVAIKVIPFVGEDPDLQRRFRNESQSAAKLDHPRIAKVFDAGSHGRWHYIVFEYVEGTNIRDWVQTNGPLSIDEAVLYTVQLADALQHASERGIVHRDIKPSNVLIASDGKIKLVDMGLARSDNLDVSEDMTASGVTLGTFDYISPEQAHDPRDADLRSDIYSLGCTLHFMLTGAPPYPGGTMLQKLLSHGNAPPPDTRALRPEVSGNLVAVIQKMLAKKPIDRYQNAHDLIADLHVVAARDGLTRSRQAGSVVDIVPNAMVGWLERNLPWIAAAALLVATAGWLHLESAATRDDVVIPSSATLPQRISAPPIGGTGGDGAGRDGAGSDPATGRSVGTTTTGTGTNGASAPASDVGPTPANPPETPSGATPSPATNPPKDRAGSPTTSDAARQMIEGLARTGPNGLTDFPIPSEFLVPTMTPPTVRIESLPDRLIDGSVVRDQASSPNGKSLDGDGASSDRMAARPDEDAVVVDPSMNLSTPTLVRVVGPDLDPAIDRDSSGAALAPSLARAIELANQFQITHVEIAVPVLYTPPVRIDIDDLWITSSVGGGSVVVFQSPKRVTMQSAKMISVGSHPIEFNDLHFVWNVPSDEIDGGAVFEVNDNQSIELTDCSITVNNPAFRDEVYAFDIVTDPEKLSSRRSRSSAGDSSTGTSNNASATEDAADDFPLVDMKLYNVVIRGQMTMVHMDYAAKLWLDWDNGLLAVTDRMIDTAGARVSPPFGAGGIKLSLMRLTAHTPKGVMRTRLGVSGAFPFGVTRQARKSLFIVDPASPHFEVTGLPDADLDMDWLRLDGSGNAYVVDPSLSDPMLRVSTSDGQVQTTRMSELSTAPPSWADEHRPRWSVQWMTTRLTDKSMSQRRPADYRQDDTASPPGFDEKSLPTLPLIESVSFFRPDHPISTLFAESDRDRDTFSVSADLTFHRP</sequence>
<feature type="region of interest" description="Disordered" evidence="6">
    <location>
        <begin position="1"/>
        <end position="42"/>
    </location>
</feature>
<dbReference type="InterPro" id="IPR017441">
    <property type="entry name" value="Protein_kinase_ATP_BS"/>
</dbReference>
<evidence type="ECO:0000256" key="4">
    <source>
        <dbReference type="ARBA" id="ARBA00022840"/>
    </source>
</evidence>
<keyword evidence="3 8" id="KW-0418">Kinase</keyword>
<dbReference type="PROSITE" id="PS00108">
    <property type="entry name" value="PROTEIN_KINASE_ST"/>
    <property type="match status" value="1"/>
</dbReference>
<feature type="region of interest" description="Disordered" evidence="6">
    <location>
        <begin position="751"/>
        <end position="773"/>
    </location>
</feature>
<evidence type="ECO:0000313" key="8">
    <source>
        <dbReference type="EMBL" id="QDT02721.1"/>
    </source>
</evidence>
<dbReference type="Proteomes" id="UP000318538">
    <property type="component" value="Chromosome"/>
</dbReference>
<dbReference type="CDD" id="cd14014">
    <property type="entry name" value="STKc_PknB_like"/>
    <property type="match status" value="1"/>
</dbReference>
<dbReference type="Pfam" id="PF00069">
    <property type="entry name" value="Pkinase"/>
    <property type="match status" value="1"/>
</dbReference>
<dbReference type="PANTHER" id="PTHR43289">
    <property type="entry name" value="MITOGEN-ACTIVATED PROTEIN KINASE KINASE KINASE 20-RELATED"/>
    <property type="match status" value="1"/>
</dbReference>
<protein>
    <submittedName>
        <fullName evidence="8">Serine/threonine-protein kinase PrkC</fullName>
        <ecNumber evidence="8">2.7.11.1</ecNumber>
    </submittedName>
</protein>
<keyword evidence="2 5" id="KW-0547">Nucleotide-binding</keyword>
<dbReference type="InterPro" id="IPR000719">
    <property type="entry name" value="Prot_kinase_dom"/>
</dbReference>
<dbReference type="PROSITE" id="PS00107">
    <property type="entry name" value="PROTEIN_KINASE_ATP"/>
    <property type="match status" value="1"/>
</dbReference>
<keyword evidence="4 5" id="KW-0067">ATP-binding</keyword>
<keyword evidence="1 8" id="KW-0808">Transferase</keyword>
<dbReference type="Gene3D" id="3.30.200.20">
    <property type="entry name" value="Phosphorylase Kinase, domain 1"/>
    <property type="match status" value="1"/>
</dbReference>
<organism evidence="8 9">
    <name type="scientific">Rubripirellula lacrimiformis</name>
    <dbReference type="NCBI Taxonomy" id="1930273"/>
    <lineage>
        <taxon>Bacteria</taxon>
        <taxon>Pseudomonadati</taxon>
        <taxon>Planctomycetota</taxon>
        <taxon>Planctomycetia</taxon>
        <taxon>Pirellulales</taxon>
        <taxon>Pirellulaceae</taxon>
        <taxon>Rubripirellula</taxon>
    </lineage>
</organism>
<evidence type="ECO:0000256" key="3">
    <source>
        <dbReference type="ARBA" id="ARBA00022777"/>
    </source>
</evidence>
<feature type="compositionally biased region" description="Low complexity" evidence="6">
    <location>
        <begin position="757"/>
        <end position="773"/>
    </location>
</feature>
<feature type="region of interest" description="Disordered" evidence="6">
    <location>
        <begin position="414"/>
        <end position="501"/>
    </location>
</feature>
<dbReference type="InterPro" id="IPR011009">
    <property type="entry name" value="Kinase-like_dom_sf"/>
</dbReference>
<evidence type="ECO:0000256" key="6">
    <source>
        <dbReference type="SAM" id="MobiDB-lite"/>
    </source>
</evidence>
<name>A0A517N6H5_9BACT</name>
<evidence type="ECO:0000256" key="5">
    <source>
        <dbReference type="PROSITE-ProRule" id="PRU10141"/>
    </source>
</evidence>
<evidence type="ECO:0000256" key="2">
    <source>
        <dbReference type="ARBA" id="ARBA00022741"/>
    </source>
</evidence>
<feature type="compositionally biased region" description="Low complexity" evidence="6">
    <location>
        <begin position="439"/>
        <end position="459"/>
    </location>
</feature>